<sequence length="72" mass="8440">MLGLCNNEKEALTQCLKQASADTKKRAIEANKEKRDRLETKWKKIEEEEYGEDAILKMILDRELKKRESATK</sequence>
<keyword evidence="3" id="KW-0496">Mitochondrion</keyword>
<name>A0ABR4NN91_9SACH</name>
<dbReference type="EMBL" id="JBEVYD010000012">
    <property type="protein sequence ID" value="KAL3229278.1"/>
    <property type="molecule type" value="Genomic_DNA"/>
</dbReference>
<comment type="function">
    <text evidence="3">Required for mitochondrial cytochrome c oxidase (COX) assembly and respiration.</text>
</comment>
<keyword evidence="3" id="KW-0143">Chaperone</keyword>
<comment type="subcellular location">
    <subcellularLocation>
        <location evidence="3">Mitochondrion inner membrane</location>
    </subcellularLocation>
</comment>
<keyword evidence="6" id="KW-1185">Reference proteome</keyword>
<accession>A0ABR4NN91</accession>
<dbReference type="Proteomes" id="UP001623330">
    <property type="component" value="Unassembled WGS sequence"/>
</dbReference>
<protein>
    <recommendedName>
        <fullName evidence="3">COX assembly mitochondrial protein</fullName>
    </recommendedName>
</protein>
<evidence type="ECO:0000313" key="5">
    <source>
        <dbReference type="EMBL" id="KAL3229278.1"/>
    </source>
</evidence>
<evidence type="ECO:0000313" key="6">
    <source>
        <dbReference type="Proteomes" id="UP001623330"/>
    </source>
</evidence>
<keyword evidence="2" id="KW-1015">Disulfide bond</keyword>
<keyword evidence="3" id="KW-0472">Membrane</keyword>
<dbReference type="Pfam" id="PF08583">
    <property type="entry name" value="Cmc1"/>
    <property type="match status" value="1"/>
</dbReference>
<keyword evidence="4" id="KW-0175">Coiled coil</keyword>
<evidence type="ECO:0000256" key="4">
    <source>
        <dbReference type="SAM" id="Coils"/>
    </source>
</evidence>
<comment type="similarity">
    <text evidence="1 3">Belongs to the CMC family.</text>
</comment>
<evidence type="ECO:0000256" key="3">
    <source>
        <dbReference type="RuleBase" id="RU364104"/>
    </source>
</evidence>
<reference evidence="5 6" key="1">
    <citation type="submission" date="2024-05" db="EMBL/GenBank/DDBJ databases">
        <title>Long read based assembly of the Candida bracarensis genome reveals expanded adhesin content.</title>
        <authorList>
            <person name="Marcet-Houben M."/>
            <person name="Ksiezopolska E."/>
            <person name="Gabaldon T."/>
        </authorList>
    </citation>
    <scope>NUCLEOTIDE SEQUENCE [LARGE SCALE GENOMIC DNA]</scope>
    <source>
        <strain evidence="5 6">CBM6</strain>
    </source>
</reference>
<evidence type="ECO:0000256" key="2">
    <source>
        <dbReference type="ARBA" id="ARBA00023157"/>
    </source>
</evidence>
<feature type="coiled-coil region" evidence="4">
    <location>
        <begin position="21"/>
        <end position="48"/>
    </location>
</feature>
<evidence type="ECO:0000256" key="1">
    <source>
        <dbReference type="ARBA" id="ARBA00007347"/>
    </source>
</evidence>
<keyword evidence="3" id="KW-0999">Mitochondrion inner membrane</keyword>
<organism evidence="5 6">
    <name type="scientific">Nakaseomyces bracarensis</name>
    <dbReference type="NCBI Taxonomy" id="273131"/>
    <lineage>
        <taxon>Eukaryota</taxon>
        <taxon>Fungi</taxon>
        <taxon>Dikarya</taxon>
        <taxon>Ascomycota</taxon>
        <taxon>Saccharomycotina</taxon>
        <taxon>Saccharomycetes</taxon>
        <taxon>Saccharomycetales</taxon>
        <taxon>Saccharomycetaceae</taxon>
        <taxon>Nakaseomyces</taxon>
    </lineage>
</organism>
<proteinExistence type="inferred from homology"/>
<gene>
    <name evidence="5" type="ORF">RNJ44_02365</name>
</gene>
<dbReference type="InterPro" id="IPR013892">
    <property type="entry name" value="Cyt_c_biogenesis_Cmc1-like"/>
</dbReference>
<comment type="caution">
    <text evidence="5">The sequence shown here is derived from an EMBL/GenBank/DDBJ whole genome shotgun (WGS) entry which is preliminary data.</text>
</comment>